<gene>
    <name evidence="2" type="ORF">L596_027737</name>
</gene>
<keyword evidence="3" id="KW-1185">Reference proteome</keyword>
<proteinExistence type="predicted"/>
<sequence length="231" mass="25086">MPRGHTLSPGGRRRRSIVESSSPVRSSSIRHHSDSKLEMRSSIALLCCLLPALASATTCDSPTRFPNGTATKFHHFSGGLEGSSLQILNIASAGENAPYPIESSQPINLTMPLSNTGAKIEKLLVDLAVYIWNPSEENSGNCFWEHQDTYGMTDDMDGCDMVNCPVAVGESPDNALVMDISYASAFIESGKLYQLVFTFKNGDRPEEIAYTDFEPPVVGCAVFQTMLNGDE</sequence>
<dbReference type="AlphaFoldDB" id="A0A4U5LWE6"/>
<name>A0A4U5LWE6_STECR</name>
<accession>A0A4U5LWE6</accession>
<reference evidence="2 3" key="1">
    <citation type="journal article" date="2015" name="Genome Biol.">
        <title>Comparative genomics of Steinernema reveals deeply conserved gene regulatory networks.</title>
        <authorList>
            <person name="Dillman A.R."/>
            <person name="Macchietto M."/>
            <person name="Porter C.F."/>
            <person name="Rogers A."/>
            <person name="Williams B."/>
            <person name="Antoshechkin I."/>
            <person name="Lee M.M."/>
            <person name="Goodwin Z."/>
            <person name="Lu X."/>
            <person name="Lewis E.E."/>
            <person name="Goodrich-Blair H."/>
            <person name="Stock S.P."/>
            <person name="Adams B.J."/>
            <person name="Sternberg P.W."/>
            <person name="Mortazavi A."/>
        </authorList>
    </citation>
    <scope>NUCLEOTIDE SEQUENCE [LARGE SCALE GENOMIC DNA]</scope>
    <source>
        <strain evidence="2 3">ALL</strain>
    </source>
</reference>
<dbReference type="PANTHER" id="PTHR35573">
    <property type="entry name" value="PROTEIN CBG22129"/>
    <property type="match status" value="1"/>
</dbReference>
<dbReference type="Proteomes" id="UP000298663">
    <property type="component" value="Unassembled WGS sequence"/>
</dbReference>
<evidence type="ECO:0000313" key="2">
    <source>
        <dbReference type="EMBL" id="TKR60497.1"/>
    </source>
</evidence>
<feature type="compositionally biased region" description="Low complexity" evidence="1">
    <location>
        <begin position="18"/>
        <end position="27"/>
    </location>
</feature>
<evidence type="ECO:0000313" key="3">
    <source>
        <dbReference type="Proteomes" id="UP000298663"/>
    </source>
</evidence>
<reference evidence="2 3" key="2">
    <citation type="journal article" date="2019" name="G3 (Bethesda)">
        <title>Hybrid Assembly of the Genome of the Entomopathogenic Nematode Steinernema carpocapsae Identifies the X-Chromosome.</title>
        <authorList>
            <person name="Serra L."/>
            <person name="Macchietto M."/>
            <person name="Macias-Munoz A."/>
            <person name="McGill C.J."/>
            <person name="Rodriguez I.M."/>
            <person name="Rodriguez B."/>
            <person name="Murad R."/>
            <person name="Mortazavi A."/>
        </authorList>
    </citation>
    <scope>NUCLEOTIDE SEQUENCE [LARGE SCALE GENOMIC DNA]</scope>
    <source>
        <strain evidence="2 3">ALL</strain>
    </source>
</reference>
<dbReference type="EMBL" id="AZBU02000011">
    <property type="protein sequence ID" value="TKR60497.1"/>
    <property type="molecule type" value="Genomic_DNA"/>
</dbReference>
<feature type="region of interest" description="Disordered" evidence="1">
    <location>
        <begin position="1"/>
        <end position="33"/>
    </location>
</feature>
<evidence type="ECO:0000256" key="1">
    <source>
        <dbReference type="SAM" id="MobiDB-lite"/>
    </source>
</evidence>
<comment type="caution">
    <text evidence="2">The sequence shown here is derived from an EMBL/GenBank/DDBJ whole genome shotgun (WGS) entry which is preliminary data.</text>
</comment>
<protein>
    <recommendedName>
        <fullName evidence="4">MD-2-related lipid-recognition domain-containing protein</fullName>
    </recommendedName>
</protein>
<evidence type="ECO:0008006" key="4">
    <source>
        <dbReference type="Google" id="ProtNLM"/>
    </source>
</evidence>
<organism evidence="2 3">
    <name type="scientific">Steinernema carpocapsae</name>
    <name type="common">Entomopathogenic nematode</name>
    <dbReference type="NCBI Taxonomy" id="34508"/>
    <lineage>
        <taxon>Eukaryota</taxon>
        <taxon>Metazoa</taxon>
        <taxon>Ecdysozoa</taxon>
        <taxon>Nematoda</taxon>
        <taxon>Chromadorea</taxon>
        <taxon>Rhabditida</taxon>
        <taxon>Tylenchina</taxon>
        <taxon>Panagrolaimomorpha</taxon>
        <taxon>Strongyloidoidea</taxon>
        <taxon>Steinernematidae</taxon>
        <taxon>Steinernema</taxon>
    </lineage>
</organism>
<dbReference type="OrthoDB" id="5843992at2759"/>